<sequence>MQFIYTKLQSNSDLVFLRTYEDGSKCIVKFIKDKEQNKGEEYRIMKLLSSKGIKVPKVLDYQEVDVVFDNQRFVEMIIMEYIPGDDLRRNFPKEESKRIALQMIDLVGQVNKEGYQHGDLHSGNFIWDGRELTLIDFGAAYKVGDSPDDYYDGVGRDERCLIGCVSVLLGKRIAELRTLLE</sequence>
<dbReference type="GO" id="GO:0005524">
    <property type="term" value="F:ATP binding"/>
    <property type="evidence" value="ECO:0007669"/>
    <property type="project" value="InterPro"/>
</dbReference>
<proteinExistence type="predicted"/>
<gene>
    <name evidence="2" type="primary">ck406</name>
</gene>
<organism evidence="2 3">
    <name type="scientific">Cedratvirus kamchatka</name>
    <dbReference type="NCBI Taxonomy" id="2716914"/>
    <lineage>
        <taxon>Viruses</taxon>
        <taxon>Pithoviruses</taxon>
        <taxon>Orthocedratvirinae</taxon>
        <taxon>Alphacedratvirus</taxon>
        <taxon>Alphacedratvirus rossiense</taxon>
    </lineage>
</organism>
<feature type="domain" description="Protein kinase" evidence="1">
    <location>
        <begin position="1"/>
        <end position="181"/>
    </location>
</feature>
<reference evidence="2" key="1">
    <citation type="submission" date="2019-12" db="EMBL/GenBank/DDBJ databases">
        <title>The DNA Methylation Landscape of Giant Viruses.</title>
        <authorList>
            <person name="Jeudy S."/>
            <person name="Rigou S."/>
            <person name="Alempic J.-M."/>
            <person name="Claverie J.-M."/>
            <person name="Abergel C."/>
            <person name="Legendre M."/>
        </authorList>
    </citation>
    <scope>NUCLEOTIDE SEQUENCE</scope>
    <source>
        <strain evidence="2">P4</strain>
    </source>
</reference>
<evidence type="ECO:0000313" key="3">
    <source>
        <dbReference type="Proteomes" id="UP001224087"/>
    </source>
</evidence>
<name>A0A6G8MYA0_9VIRU</name>
<dbReference type="InterPro" id="IPR000719">
    <property type="entry name" value="Prot_kinase_dom"/>
</dbReference>
<evidence type="ECO:0000313" key="2">
    <source>
        <dbReference type="EMBL" id="QIN54531.1"/>
    </source>
</evidence>
<dbReference type="SUPFAM" id="SSF56112">
    <property type="entry name" value="Protein kinase-like (PK-like)"/>
    <property type="match status" value="1"/>
</dbReference>
<dbReference type="Gene3D" id="1.10.510.10">
    <property type="entry name" value="Transferase(Phosphotransferase) domain 1"/>
    <property type="match status" value="1"/>
</dbReference>
<dbReference type="EMBL" id="MN873693">
    <property type="protein sequence ID" value="QIN54531.1"/>
    <property type="molecule type" value="Genomic_DNA"/>
</dbReference>
<dbReference type="Pfam" id="PF01636">
    <property type="entry name" value="APH"/>
    <property type="match status" value="2"/>
</dbReference>
<dbReference type="PROSITE" id="PS50011">
    <property type="entry name" value="PROTEIN_KINASE_DOM"/>
    <property type="match status" value="1"/>
</dbReference>
<accession>A0A6G8MYA0</accession>
<evidence type="ECO:0000259" key="1">
    <source>
        <dbReference type="PROSITE" id="PS50011"/>
    </source>
</evidence>
<keyword evidence="3" id="KW-1185">Reference proteome</keyword>
<protein>
    <submittedName>
        <fullName evidence="2">Phosphotransferase</fullName>
    </submittedName>
</protein>
<dbReference type="GO" id="GO:0004672">
    <property type="term" value="F:protein kinase activity"/>
    <property type="evidence" value="ECO:0007669"/>
    <property type="project" value="InterPro"/>
</dbReference>
<dbReference type="Proteomes" id="UP001224087">
    <property type="component" value="Segment"/>
</dbReference>
<dbReference type="InterPro" id="IPR002575">
    <property type="entry name" value="Aminoglycoside_PTrfase"/>
</dbReference>
<dbReference type="InterPro" id="IPR011009">
    <property type="entry name" value="Kinase-like_dom_sf"/>
</dbReference>